<feature type="compositionally biased region" description="Polar residues" evidence="2">
    <location>
        <begin position="1"/>
        <end position="11"/>
    </location>
</feature>
<dbReference type="Pfam" id="PF13094">
    <property type="entry name" value="CENP-Q"/>
    <property type="match status" value="1"/>
</dbReference>
<evidence type="ECO:0000256" key="2">
    <source>
        <dbReference type="SAM" id="MobiDB-lite"/>
    </source>
</evidence>
<reference evidence="5" key="2">
    <citation type="journal article" date="2017" name="Genome Announc.">
        <title>Genome sequences of Cyberlindnera fabianii 65, Pichia kudriavzevii 129, and Saccharomyces cerevisiae 131 isolated from fermented masau fruits in Zimbabwe.</title>
        <authorList>
            <person name="van Rijswijck I.M.H."/>
            <person name="Derks M.F.L."/>
            <person name="Abee T."/>
            <person name="de Ridder D."/>
            <person name="Smid E.J."/>
        </authorList>
    </citation>
    <scope>NUCLEOTIDE SEQUENCE [LARGE SCALE GENOMIC DNA]</scope>
    <source>
        <strain evidence="5">65</strain>
    </source>
</reference>
<evidence type="ECO:0000313" key="3">
    <source>
        <dbReference type="EMBL" id="CDR43255.1"/>
    </source>
</evidence>
<evidence type="ECO:0000313" key="5">
    <source>
        <dbReference type="Proteomes" id="UP000189513"/>
    </source>
</evidence>
<reference evidence="4" key="3">
    <citation type="submission" date="2017-01" db="EMBL/GenBank/DDBJ databases">
        <authorList>
            <person name="Mah S.A."/>
            <person name="Swanson W.J."/>
            <person name="Moy G.W."/>
            <person name="Vacquier V.D."/>
        </authorList>
    </citation>
    <scope>NUCLEOTIDE SEQUENCE [LARGE SCALE GENOMIC DNA]</scope>
    <source>
        <strain evidence="4">65</strain>
    </source>
</reference>
<proteinExistence type="predicted"/>
<organism evidence="3">
    <name type="scientific">Cyberlindnera fabianii</name>
    <name type="common">Yeast</name>
    <name type="synonym">Hansenula fabianii</name>
    <dbReference type="NCBI Taxonomy" id="36022"/>
    <lineage>
        <taxon>Eukaryota</taxon>
        <taxon>Fungi</taxon>
        <taxon>Dikarya</taxon>
        <taxon>Ascomycota</taxon>
        <taxon>Saccharomycotina</taxon>
        <taxon>Saccharomycetes</taxon>
        <taxon>Phaffomycetales</taxon>
        <taxon>Phaffomycetaceae</taxon>
        <taxon>Cyberlindnera</taxon>
    </lineage>
</organism>
<accession>A0A061B0B3</accession>
<dbReference type="VEuPathDB" id="FungiDB:BON22_2921"/>
<dbReference type="EMBL" id="MPUK01000005">
    <property type="protein sequence ID" value="ONH67022.1"/>
    <property type="molecule type" value="Genomic_DNA"/>
</dbReference>
<feature type="coiled-coil region" evidence="1">
    <location>
        <begin position="181"/>
        <end position="208"/>
    </location>
</feature>
<dbReference type="AlphaFoldDB" id="A0A061B0B3"/>
<name>A0A061B0B3_CYBFA</name>
<evidence type="ECO:0000256" key="1">
    <source>
        <dbReference type="SAM" id="Coils"/>
    </source>
</evidence>
<dbReference type="Proteomes" id="UP000189513">
    <property type="component" value="Unassembled WGS sequence"/>
</dbReference>
<keyword evidence="1" id="KW-0175">Coiled coil</keyword>
<feature type="region of interest" description="Disordered" evidence="2">
    <location>
        <begin position="155"/>
        <end position="176"/>
    </location>
</feature>
<sequence length="220" mass="25747">MTPEPTSSQDDLTIEKRKRHYRSRTTQTWTPPSDDVLDSIRALLTISKTETLTPLLRSKKLNGVNAELESFIDKFMSKLSKVNMPPKLDLRDFNKDYQIKREKVLKKLCDDERDMIEGMRNTLTKEEKEAKLMNGYIKKYEQMVKTEKRKLEEMDGVHEDAGKKKSKRDRIDTLDESITNDKELGSVLQRLDVQLEKLEERFEPLQSLSSKLDDLIQELP</sequence>
<reference evidence="3" key="1">
    <citation type="journal article" date="2014" name="Genome Announc.">
        <title>Genome sequence of the yeast Cyberlindnera fabianii (Hansenula fabianii).</title>
        <authorList>
            <person name="Freel K.C."/>
            <person name="Sarilar V."/>
            <person name="Neuveglise C."/>
            <person name="Devillers H."/>
            <person name="Friedrich A."/>
            <person name="Schacherer J."/>
        </authorList>
    </citation>
    <scope>NUCLEOTIDE SEQUENCE</scope>
    <source>
        <strain evidence="3">YJS4271</strain>
    </source>
</reference>
<keyword evidence="5" id="KW-1185">Reference proteome</keyword>
<dbReference type="InterPro" id="IPR025212">
    <property type="entry name" value="CAD_CENP-Q"/>
</dbReference>
<protein>
    <submittedName>
        <fullName evidence="3">CYFA0S11e02564g1_1</fullName>
    </submittedName>
</protein>
<feature type="region of interest" description="Disordered" evidence="2">
    <location>
        <begin position="1"/>
        <end position="32"/>
    </location>
</feature>
<dbReference type="EMBL" id="LK052896">
    <property type="protein sequence ID" value="CDR43255.1"/>
    <property type="molecule type" value="Genomic_DNA"/>
</dbReference>
<gene>
    <name evidence="4" type="ORF">BON22_2921</name>
    <name evidence="3" type="ORF">CYFA0S_11e02564g</name>
</gene>
<evidence type="ECO:0000313" key="4">
    <source>
        <dbReference type="EMBL" id="ONH67022.1"/>
    </source>
</evidence>
<dbReference type="OMA" id="FINDFMA"/>